<evidence type="ECO:0000256" key="6">
    <source>
        <dbReference type="ARBA" id="ARBA00023136"/>
    </source>
</evidence>
<sequence>MAFGLPPKYIQTIPLDNITPHEFLVIAVEAAKKLGWEISITNEVGFIAYTGFSMSSWSEEVRVKIDADTATLKSECLGSQVADWGKNRSNVNELINTIEELKTVYTPEELAGKYEELQSEFVSKEEHPISQEPLTGREKLKNFFSIFAPTTGYFVTPILVNLNIAIFIAMVATGVNFLLPDTESLIKWGCDFGPATLNGQWWRLLTNCFIHIGIMHLLLNMYALIYIGLLLEPYLGRVRFIVAYLLTGISGSLASLYWHPFTLSAGASGAIFGLYGVFLAMLTTNLIHKAARKALLTSIVVFVLYNLANGLKAGIDNAAHIGGLVSGVIIGYAFIPALRSGDDANVNFTVSSLLTGVFLIVFALVFRRLPNDFGKYDAYMTQFATTESMALEVYKMPRNTVKERVLAEIKERGLYYWNEDIKIVKSADSLNIPDELHQKDYKLLKYCDLRIQSYKLIYKAVSEDSKQYQVQLTDYNKQIQEIIDDLGAKKGK</sequence>
<dbReference type="Pfam" id="PF01694">
    <property type="entry name" value="Rhomboid"/>
    <property type="match status" value="1"/>
</dbReference>
<dbReference type="RefSeq" id="WP_273630043.1">
    <property type="nucleotide sequence ID" value="NZ_CP117167.1"/>
</dbReference>
<feature type="transmembrane region" description="Helical" evidence="7">
    <location>
        <begin position="238"/>
        <end position="258"/>
    </location>
</feature>
<dbReference type="Gene3D" id="1.20.1540.10">
    <property type="entry name" value="Rhomboid-like"/>
    <property type="match status" value="1"/>
</dbReference>
<comment type="similarity">
    <text evidence="2">Belongs to the peptidase S54 family.</text>
</comment>
<evidence type="ECO:0000256" key="7">
    <source>
        <dbReference type="SAM" id="Phobius"/>
    </source>
</evidence>
<feature type="transmembrane region" description="Helical" evidence="7">
    <location>
        <begin position="209"/>
        <end position="231"/>
    </location>
</feature>
<name>A0ABY7T6F2_9SPHI</name>
<keyword evidence="10" id="KW-1185">Reference proteome</keyword>
<gene>
    <name evidence="9" type="ORF">PQO05_24275</name>
</gene>
<evidence type="ECO:0000256" key="5">
    <source>
        <dbReference type="ARBA" id="ARBA00022989"/>
    </source>
</evidence>
<protein>
    <submittedName>
        <fullName evidence="9">Rhomboid family intramembrane serine protease</fullName>
    </submittedName>
</protein>
<keyword evidence="6 7" id="KW-0472">Membrane</keyword>
<evidence type="ECO:0000256" key="2">
    <source>
        <dbReference type="ARBA" id="ARBA00009045"/>
    </source>
</evidence>
<evidence type="ECO:0000256" key="1">
    <source>
        <dbReference type="ARBA" id="ARBA00004141"/>
    </source>
</evidence>
<dbReference type="GO" id="GO:0008233">
    <property type="term" value="F:peptidase activity"/>
    <property type="evidence" value="ECO:0007669"/>
    <property type="project" value="UniProtKB-KW"/>
</dbReference>
<dbReference type="PANTHER" id="PTHR43731:SF14">
    <property type="entry name" value="PRESENILIN-ASSOCIATED RHOMBOID-LIKE PROTEIN, MITOCHONDRIAL"/>
    <property type="match status" value="1"/>
</dbReference>
<dbReference type="EMBL" id="CP117167">
    <property type="protein sequence ID" value="WCT11853.1"/>
    <property type="molecule type" value="Genomic_DNA"/>
</dbReference>
<evidence type="ECO:0000313" key="9">
    <source>
        <dbReference type="EMBL" id="WCT11853.1"/>
    </source>
</evidence>
<feature type="transmembrane region" description="Helical" evidence="7">
    <location>
        <begin position="317"/>
        <end position="335"/>
    </location>
</feature>
<dbReference type="InterPro" id="IPR050925">
    <property type="entry name" value="Rhomboid_protease_S54"/>
</dbReference>
<evidence type="ECO:0000256" key="4">
    <source>
        <dbReference type="ARBA" id="ARBA00022801"/>
    </source>
</evidence>
<dbReference type="GO" id="GO:0006508">
    <property type="term" value="P:proteolysis"/>
    <property type="evidence" value="ECO:0007669"/>
    <property type="project" value="UniProtKB-KW"/>
</dbReference>
<evidence type="ECO:0000313" key="10">
    <source>
        <dbReference type="Proteomes" id="UP001216139"/>
    </source>
</evidence>
<feature type="transmembrane region" description="Helical" evidence="7">
    <location>
        <begin position="158"/>
        <end position="179"/>
    </location>
</feature>
<feature type="domain" description="Peptidase S54 rhomboid" evidence="8">
    <location>
        <begin position="199"/>
        <end position="335"/>
    </location>
</feature>
<dbReference type="SUPFAM" id="SSF144091">
    <property type="entry name" value="Rhomboid-like"/>
    <property type="match status" value="1"/>
</dbReference>
<dbReference type="Proteomes" id="UP001216139">
    <property type="component" value="Chromosome"/>
</dbReference>
<reference evidence="9 10" key="1">
    <citation type="submission" date="2023-02" db="EMBL/GenBank/DDBJ databases">
        <title>Genome sequence of Mucilaginibacter jinjuensis strain KACC 16571.</title>
        <authorList>
            <person name="Kim S."/>
            <person name="Heo J."/>
            <person name="Kwon S.-W."/>
        </authorList>
    </citation>
    <scope>NUCLEOTIDE SEQUENCE [LARGE SCALE GENOMIC DNA]</scope>
    <source>
        <strain evidence="9 10">KACC 16571</strain>
    </source>
</reference>
<accession>A0ABY7T6F2</accession>
<evidence type="ECO:0000259" key="8">
    <source>
        <dbReference type="Pfam" id="PF01694"/>
    </source>
</evidence>
<keyword evidence="3 7" id="KW-0812">Transmembrane</keyword>
<keyword evidence="5 7" id="KW-1133">Transmembrane helix</keyword>
<feature type="transmembrane region" description="Helical" evidence="7">
    <location>
        <begin position="294"/>
        <end position="311"/>
    </location>
</feature>
<dbReference type="PANTHER" id="PTHR43731">
    <property type="entry name" value="RHOMBOID PROTEASE"/>
    <property type="match status" value="1"/>
</dbReference>
<keyword evidence="4" id="KW-0378">Hydrolase</keyword>
<dbReference type="InterPro" id="IPR035952">
    <property type="entry name" value="Rhomboid-like_sf"/>
</dbReference>
<feature type="transmembrane region" description="Helical" evidence="7">
    <location>
        <begin position="264"/>
        <end position="282"/>
    </location>
</feature>
<dbReference type="InterPro" id="IPR022764">
    <property type="entry name" value="Peptidase_S54_rhomboid_dom"/>
</dbReference>
<proteinExistence type="inferred from homology"/>
<comment type="subcellular location">
    <subcellularLocation>
        <location evidence="1">Membrane</location>
        <topology evidence="1">Multi-pass membrane protein</topology>
    </subcellularLocation>
</comment>
<feature type="transmembrane region" description="Helical" evidence="7">
    <location>
        <begin position="347"/>
        <end position="366"/>
    </location>
</feature>
<keyword evidence="9" id="KW-0645">Protease</keyword>
<evidence type="ECO:0000256" key="3">
    <source>
        <dbReference type="ARBA" id="ARBA00022692"/>
    </source>
</evidence>
<organism evidence="9 10">
    <name type="scientific">Mucilaginibacter jinjuensis</name>
    <dbReference type="NCBI Taxonomy" id="1176721"/>
    <lineage>
        <taxon>Bacteria</taxon>
        <taxon>Pseudomonadati</taxon>
        <taxon>Bacteroidota</taxon>
        <taxon>Sphingobacteriia</taxon>
        <taxon>Sphingobacteriales</taxon>
        <taxon>Sphingobacteriaceae</taxon>
        <taxon>Mucilaginibacter</taxon>
    </lineage>
</organism>